<evidence type="ECO:0000313" key="5">
    <source>
        <dbReference type="Proteomes" id="UP001500506"/>
    </source>
</evidence>
<comment type="caution">
    <text evidence="4">The sequence shown here is derived from an EMBL/GenBank/DDBJ whole genome shotgun (WGS) entry which is preliminary data.</text>
</comment>
<feature type="domain" description="Bacterial spore germination immunoglobulin-like" evidence="3">
    <location>
        <begin position="158"/>
        <end position="242"/>
    </location>
</feature>
<dbReference type="InterPro" id="IPR018911">
    <property type="entry name" value="Gmad2_Ig-like_dom"/>
</dbReference>
<dbReference type="PROSITE" id="PS51257">
    <property type="entry name" value="PROKAR_LIPOPROTEIN"/>
    <property type="match status" value="1"/>
</dbReference>
<evidence type="ECO:0000259" key="3">
    <source>
        <dbReference type="Pfam" id="PF10648"/>
    </source>
</evidence>
<dbReference type="Pfam" id="PF10648">
    <property type="entry name" value="Gmad2"/>
    <property type="match status" value="2"/>
</dbReference>
<evidence type="ECO:0000256" key="2">
    <source>
        <dbReference type="SAM" id="SignalP"/>
    </source>
</evidence>
<feature type="domain" description="Bacterial spore germination immunoglobulin-like" evidence="3">
    <location>
        <begin position="53"/>
        <end position="138"/>
    </location>
</feature>
<dbReference type="RefSeq" id="WP_232497792.1">
    <property type="nucleotide sequence ID" value="NZ_BAAANH010000004.1"/>
</dbReference>
<organism evidence="4 5">
    <name type="scientific">Agromyces humatus</name>
    <dbReference type="NCBI Taxonomy" id="279573"/>
    <lineage>
        <taxon>Bacteria</taxon>
        <taxon>Bacillati</taxon>
        <taxon>Actinomycetota</taxon>
        <taxon>Actinomycetes</taxon>
        <taxon>Micrococcales</taxon>
        <taxon>Microbacteriaceae</taxon>
        <taxon>Agromyces</taxon>
    </lineage>
</organism>
<feature type="chain" id="PRO_5047123677" description="Bacterial spore germination immunoglobulin-like domain-containing protein" evidence="2">
    <location>
        <begin position="23"/>
        <end position="255"/>
    </location>
</feature>
<keyword evidence="2" id="KW-0732">Signal</keyword>
<evidence type="ECO:0000256" key="1">
    <source>
        <dbReference type="SAM" id="MobiDB-lite"/>
    </source>
</evidence>
<accession>A0ABP4WR90</accession>
<feature type="signal peptide" evidence="2">
    <location>
        <begin position="1"/>
        <end position="22"/>
    </location>
</feature>
<protein>
    <recommendedName>
        <fullName evidence="3">Bacterial spore germination immunoglobulin-like domain-containing protein</fullName>
    </recommendedName>
</protein>
<reference evidence="5" key="1">
    <citation type="journal article" date="2019" name="Int. J. Syst. Evol. Microbiol.">
        <title>The Global Catalogue of Microorganisms (GCM) 10K type strain sequencing project: providing services to taxonomists for standard genome sequencing and annotation.</title>
        <authorList>
            <consortium name="The Broad Institute Genomics Platform"/>
            <consortium name="The Broad Institute Genome Sequencing Center for Infectious Disease"/>
            <person name="Wu L."/>
            <person name="Ma J."/>
        </authorList>
    </citation>
    <scope>NUCLEOTIDE SEQUENCE [LARGE SCALE GENOMIC DNA]</scope>
    <source>
        <strain evidence="5">JCM 14319</strain>
    </source>
</reference>
<evidence type="ECO:0000313" key="4">
    <source>
        <dbReference type="EMBL" id="GAA1760897.1"/>
    </source>
</evidence>
<sequence>MVIRSLHTLAVVAVVLAVTACASGPASGPGPSPSPASPPATSPDSIPSEAPQITIGSPVADATVSVPFTVSGEANTFEAALTVDAVDESGMVACVRHLTATSGSGTPGTWEGTLAFGPEEDALPVRLRAYARSAKDGSVVGLVEFPITISPDRPPIILTSPACGQVYEVGSLILVTGTANLFEAALTVDVRDASGTTVATLQVTADECCVESNFSSRLTLPADLSPGLYDVVAYSLSAKDGSVENEFPVQIEVRG</sequence>
<feature type="region of interest" description="Disordered" evidence="1">
    <location>
        <begin position="24"/>
        <end position="51"/>
    </location>
</feature>
<keyword evidence="5" id="KW-1185">Reference proteome</keyword>
<dbReference type="Proteomes" id="UP001500506">
    <property type="component" value="Unassembled WGS sequence"/>
</dbReference>
<dbReference type="EMBL" id="BAAANH010000004">
    <property type="protein sequence ID" value="GAA1760897.1"/>
    <property type="molecule type" value="Genomic_DNA"/>
</dbReference>
<feature type="compositionally biased region" description="Pro residues" evidence="1">
    <location>
        <begin position="28"/>
        <end position="41"/>
    </location>
</feature>
<proteinExistence type="predicted"/>
<gene>
    <name evidence="4" type="ORF">GCM10009747_19990</name>
</gene>
<name>A0ABP4WR90_9MICO</name>